<dbReference type="KEGG" id="jme:EEW87_17505"/>
<proteinExistence type="predicted"/>
<dbReference type="RefSeq" id="WP_123093671.1">
    <property type="nucleotide sequence ID" value="NZ_CP046475.1"/>
</dbReference>
<feature type="region of interest" description="Disordered" evidence="1">
    <location>
        <begin position="1"/>
        <end position="23"/>
    </location>
</feature>
<feature type="compositionally biased region" description="Basic and acidic residues" evidence="1">
    <location>
        <begin position="149"/>
        <end position="161"/>
    </location>
</feature>
<feature type="region of interest" description="Disordered" evidence="1">
    <location>
        <begin position="100"/>
        <end position="120"/>
    </location>
</feature>
<gene>
    <name evidence="2" type="ORF">EEW87_17505</name>
</gene>
<accession>A0A650GFM6</accession>
<dbReference type="AlphaFoldDB" id="A0A650GFM6"/>
<feature type="region of interest" description="Disordered" evidence="1">
    <location>
        <begin position="137"/>
        <end position="161"/>
    </location>
</feature>
<evidence type="ECO:0000313" key="2">
    <source>
        <dbReference type="EMBL" id="QGX08801.1"/>
    </source>
</evidence>
<feature type="compositionally biased region" description="Basic and acidic residues" evidence="1">
    <location>
        <begin position="108"/>
        <end position="118"/>
    </location>
</feature>
<protein>
    <submittedName>
        <fullName evidence="2">DUF4913 domain-containing protein</fullName>
    </submittedName>
</protein>
<geneLocation type="plasmid" evidence="2">
    <name>unnamed</name>
</geneLocation>
<sequence length="161" mass="17890">MSQTDWTQEIADPATDEDGEASPGLAFTSLPSFVEDFLLQVCLQHPVEKWCSKWWDHEEAVLRLEALWDAFEAMRTDPGTGTATWIRDFLDPTIASLTSESSSPFRQCDPRRGAHSVDPRLPTVAPPVGMFVVHKLARSDEESVGPTQDGEHHRGDADQEG</sequence>
<keyword evidence="2" id="KW-0614">Plasmid</keyword>
<dbReference type="InterPro" id="IPR032584">
    <property type="entry name" value="DUF4913"/>
</dbReference>
<dbReference type="EMBL" id="CP046475">
    <property type="protein sequence ID" value="QGX08801.1"/>
    <property type="molecule type" value="Genomic_DNA"/>
</dbReference>
<dbReference type="Pfam" id="PF16259">
    <property type="entry name" value="DUF4913"/>
    <property type="match status" value="1"/>
</dbReference>
<evidence type="ECO:0000313" key="3">
    <source>
        <dbReference type="Proteomes" id="UP000271708"/>
    </source>
</evidence>
<dbReference type="Proteomes" id="UP000271708">
    <property type="component" value="Plasmid unnamed"/>
</dbReference>
<name>A0A650GFM6_9MICO</name>
<reference evidence="2 3" key="1">
    <citation type="submission" date="2019-11" db="EMBL/GenBank/DDBJ databases">
        <title>Complete Genome Sequence of Janibacter melonis M714.</title>
        <authorList>
            <person name="Zhao Q."/>
        </authorList>
    </citation>
    <scope>NUCLEOTIDE SEQUENCE [LARGE SCALE GENOMIC DNA]</scope>
    <source>
        <strain evidence="2 3">M714</strain>
        <plasmid evidence="2 3">unnamed</plasmid>
    </source>
</reference>
<evidence type="ECO:0000256" key="1">
    <source>
        <dbReference type="SAM" id="MobiDB-lite"/>
    </source>
</evidence>
<dbReference type="GeneID" id="59163527"/>
<organism evidence="2 3">
    <name type="scientific">Janibacter melonis</name>
    <dbReference type="NCBI Taxonomy" id="262209"/>
    <lineage>
        <taxon>Bacteria</taxon>
        <taxon>Bacillati</taxon>
        <taxon>Actinomycetota</taxon>
        <taxon>Actinomycetes</taxon>
        <taxon>Micrococcales</taxon>
        <taxon>Intrasporangiaceae</taxon>
        <taxon>Janibacter</taxon>
    </lineage>
</organism>